<dbReference type="RefSeq" id="WP_067787777.1">
    <property type="nucleotide sequence ID" value="NZ_CP016545.1"/>
</dbReference>
<name>A0A1C7D958_9SPHN</name>
<keyword evidence="1" id="KW-0489">Methyltransferase</keyword>
<reference evidence="3 4" key="1">
    <citation type="submission" date="2016-07" db="EMBL/GenBank/DDBJ databases">
        <title>Complete genome sequence of Altererythrobacter namhicola JCM 16345T, containing esterase-encoding genes.</title>
        <authorList>
            <person name="Cheng H."/>
            <person name="Wu Y.-H."/>
            <person name="Jian S.-L."/>
            <person name="Huo Y.-Y."/>
            <person name="Wang C.-S."/>
            <person name="Xu X.-W."/>
        </authorList>
    </citation>
    <scope>NUCLEOTIDE SEQUENCE [LARGE SCALE GENOMIC DNA]</scope>
    <source>
        <strain evidence="3 4">JCM 16345</strain>
    </source>
</reference>
<dbReference type="Pfam" id="PF13489">
    <property type="entry name" value="Methyltransf_23"/>
    <property type="match status" value="1"/>
</dbReference>
<dbReference type="GO" id="GO:0008168">
    <property type="term" value="F:methyltransferase activity"/>
    <property type="evidence" value="ECO:0007669"/>
    <property type="project" value="UniProtKB-KW"/>
</dbReference>
<dbReference type="Gene3D" id="3.40.50.150">
    <property type="entry name" value="Vaccinia Virus protein VP39"/>
    <property type="match status" value="1"/>
</dbReference>
<keyword evidence="4" id="KW-1185">Reference proteome</keyword>
<dbReference type="EMBL" id="CP016545">
    <property type="protein sequence ID" value="ANU08020.1"/>
    <property type="molecule type" value="Genomic_DNA"/>
</dbReference>
<dbReference type="GO" id="GO:0032259">
    <property type="term" value="P:methylation"/>
    <property type="evidence" value="ECO:0007669"/>
    <property type="project" value="UniProtKB-KW"/>
</dbReference>
<proteinExistence type="predicted"/>
<dbReference type="PANTHER" id="PTHR13090">
    <property type="entry name" value="ARGININE-HYDROXYLASE NDUFAF5, MITOCHONDRIAL"/>
    <property type="match status" value="1"/>
</dbReference>
<dbReference type="SUPFAM" id="SSF53335">
    <property type="entry name" value="S-adenosyl-L-methionine-dependent methyltransferases"/>
    <property type="match status" value="1"/>
</dbReference>
<keyword evidence="2" id="KW-0808">Transferase</keyword>
<evidence type="ECO:0000313" key="4">
    <source>
        <dbReference type="Proteomes" id="UP000092698"/>
    </source>
</evidence>
<dbReference type="OrthoDB" id="9793723at2"/>
<dbReference type="InterPro" id="IPR029063">
    <property type="entry name" value="SAM-dependent_MTases_sf"/>
</dbReference>
<gene>
    <name evidence="3" type="ORF">A6F65_01723</name>
</gene>
<dbReference type="Proteomes" id="UP000092698">
    <property type="component" value="Chromosome"/>
</dbReference>
<dbReference type="InterPro" id="IPR050602">
    <property type="entry name" value="Malonyl-ACP_OMT"/>
</dbReference>
<evidence type="ECO:0000256" key="1">
    <source>
        <dbReference type="ARBA" id="ARBA00022603"/>
    </source>
</evidence>
<protein>
    <submittedName>
        <fullName evidence="3">Uncharacterized protein</fullName>
    </submittedName>
</protein>
<evidence type="ECO:0000313" key="3">
    <source>
        <dbReference type="EMBL" id="ANU08020.1"/>
    </source>
</evidence>
<sequence length="249" mass="27437">MDQTPPKIFDRQRAAAKWARSRSRLASEDAAHYLLEAMARDVLERLDFMQFEPETALVVGDHDGTLREGLAVQQSMLGELGEFDEEQPGAQDAFDLIVHLLGLGHVNDLPGALLHAHRALKPGGLFMAAFPGAGSLPVLRDLAMIADGERPAPRMHPLVDNRAATGLLERGGFARQVVDTFPVRVRYSSLSRLVEDLRDQGLTRALTAPAPPLRRSGWAKAEAEFDKRRDDDGKVTETFEILVLTGWKA</sequence>
<organism evidence="3 4">
    <name type="scientific">Paraurantiacibacter namhicola</name>
    <dbReference type="NCBI Taxonomy" id="645517"/>
    <lineage>
        <taxon>Bacteria</taxon>
        <taxon>Pseudomonadati</taxon>
        <taxon>Pseudomonadota</taxon>
        <taxon>Alphaproteobacteria</taxon>
        <taxon>Sphingomonadales</taxon>
        <taxon>Erythrobacteraceae</taxon>
        <taxon>Paraurantiacibacter</taxon>
    </lineage>
</organism>
<dbReference type="AlphaFoldDB" id="A0A1C7D958"/>
<dbReference type="STRING" id="645517.A6F65_01723"/>
<dbReference type="PATRIC" id="fig|645517.4.peg.1710"/>
<evidence type="ECO:0000256" key="2">
    <source>
        <dbReference type="ARBA" id="ARBA00022679"/>
    </source>
</evidence>
<accession>A0A1C7D958</accession>
<dbReference type="KEGG" id="anh:A6F65_01723"/>
<dbReference type="PANTHER" id="PTHR13090:SF1">
    <property type="entry name" value="ARGININE-HYDROXYLASE NDUFAF5, MITOCHONDRIAL"/>
    <property type="match status" value="1"/>
</dbReference>